<accession>A0A0C2IJH0</accession>
<evidence type="ECO:0000313" key="1">
    <source>
        <dbReference type="EMBL" id="KII65539.1"/>
    </source>
</evidence>
<gene>
    <name evidence="1" type="ORF">RF11_14346</name>
</gene>
<dbReference type="Proteomes" id="UP000031668">
    <property type="component" value="Unassembled WGS sequence"/>
</dbReference>
<proteinExistence type="predicted"/>
<dbReference type="EMBL" id="JWZT01003789">
    <property type="protein sequence ID" value="KII65539.1"/>
    <property type="molecule type" value="Genomic_DNA"/>
</dbReference>
<evidence type="ECO:0000313" key="2">
    <source>
        <dbReference type="Proteomes" id="UP000031668"/>
    </source>
</evidence>
<dbReference type="AlphaFoldDB" id="A0A0C2IJH0"/>
<organism evidence="1 2">
    <name type="scientific">Thelohanellus kitauei</name>
    <name type="common">Myxosporean</name>
    <dbReference type="NCBI Taxonomy" id="669202"/>
    <lineage>
        <taxon>Eukaryota</taxon>
        <taxon>Metazoa</taxon>
        <taxon>Cnidaria</taxon>
        <taxon>Myxozoa</taxon>
        <taxon>Myxosporea</taxon>
        <taxon>Bivalvulida</taxon>
        <taxon>Platysporina</taxon>
        <taxon>Myxobolidae</taxon>
        <taxon>Thelohanellus</taxon>
    </lineage>
</organism>
<sequence>MRELFPSLDKVRWHKRFDKCASLSKLLRYKMATKDILSGFETFLNLEKVLKEHDSLLSAPDELSEESASSIMAVLMSLESFMIQKNQFTEDTLLFDRTLNIIKCHIILHNHQQALRLIFDQNKSIIDGFKIVERSQDYSKYTWRLVAEVLIGACSIVYDRKDYAGYLNACFQFSCTAVEILFELIRFQESVIVKHVKSTSSIYRELVDLLLWASYYFSVIGCKLKVNLRDIRYSLLVLVKNVNILNSDGHEFIVPIHKLRISMYLIEWFRFDLENPEETIKCIFSLAVPDILTPRVVLPTQTPPLCIIIKEILVILNSSINQDSVK</sequence>
<keyword evidence="2" id="KW-1185">Reference proteome</keyword>
<comment type="caution">
    <text evidence="1">The sequence shown here is derived from an EMBL/GenBank/DDBJ whole genome shotgun (WGS) entry which is preliminary data.</text>
</comment>
<name>A0A0C2IJH0_THEKT</name>
<reference evidence="1 2" key="1">
    <citation type="journal article" date="2014" name="Genome Biol. Evol.">
        <title>The genome of the myxosporean Thelohanellus kitauei shows adaptations to nutrient acquisition within its fish host.</title>
        <authorList>
            <person name="Yang Y."/>
            <person name="Xiong J."/>
            <person name="Zhou Z."/>
            <person name="Huo F."/>
            <person name="Miao W."/>
            <person name="Ran C."/>
            <person name="Liu Y."/>
            <person name="Zhang J."/>
            <person name="Feng J."/>
            <person name="Wang M."/>
            <person name="Wang M."/>
            <person name="Wang L."/>
            <person name="Yao B."/>
        </authorList>
    </citation>
    <scope>NUCLEOTIDE SEQUENCE [LARGE SCALE GENOMIC DNA]</scope>
    <source>
        <strain evidence="1">Wuqing</strain>
    </source>
</reference>
<protein>
    <submittedName>
        <fullName evidence="1">Uncharacterized protein</fullName>
    </submittedName>
</protein>